<dbReference type="InterPro" id="IPR020472">
    <property type="entry name" value="WD40_PAC1"/>
</dbReference>
<dbReference type="GO" id="GO:1990234">
    <property type="term" value="C:transferase complex"/>
    <property type="evidence" value="ECO:0007669"/>
    <property type="project" value="UniProtKB-ARBA"/>
</dbReference>
<feature type="repeat" description="WD" evidence="3">
    <location>
        <begin position="924"/>
        <end position="965"/>
    </location>
</feature>
<evidence type="ECO:0000259" key="4">
    <source>
        <dbReference type="Pfam" id="PF05729"/>
    </source>
</evidence>
<dbReference type="InterPro" id="IPR011047">
    <property type="entry name" value="Quinoprotein_ADH-like_sf"/>
</dbReference>
<dbReference type="Gene3D" id="2.130.10.10">
    <property type="entry name" value="YVTN repeat-like/Quinoprotein amine dehydrogenase"/>
    <property type="match status" value="4"/>
</dbReference>
<dbReference type="InterPro" id="IPR025662">
    <property type="entry name" value="Sigma_54_int_dom_ATP-bd_1"/>
</dbReference>
<keyword evidence="2" id="KW-0677">Repeat</keyword>
<dbReference type="InterPro" id="IPR007111">
    <property type="entry name" value="NACHT_NTPase"/>
</dbReference>
<dbReference type="AlphaFoldDB" id="A0A197JL38"/>
<dbReference type="InterPro" id="IPR001680">
    <property type="entry name" value="WD40_rpt"/>
</dbReference>
<dbReference type="SUPFAM" id="SSF50998">
    <property type="entry name" value="Quinoprotein alcohol dehydrogenase-like"/>
    <property type="match status" value="1"/>
</dbReference>
<feature type="repeat" description="WD" evidence="3">
    <location>
        <begin position="590"/>
        <end position="622"/>
    </location>
</feature>
<feature type="repeat" description="WD" evidence="3">
    <location>
        <begin position="798"/>
        <end position="839"/>
    </location>
</feature>
<feature type="repeat" description="WD" evidence="3">
    <location>
        <begin position="1096"/>
        <end position="1129"/>
    </location>
</feature>
<dbReference type="InterPro" id="IPR027417">
    <property type="entry name" value="P-loop_NTPase"/>
</dbReference>
<dbReference type="Gene3D" id="2.160.20.80">
    <property type="entry name" value="E3 ubiquitin-protein ligase SopA"/>
    <property type="match status" value="1"/>
</dbReference>
<feature type="repeat" description="WD" evidence="3">
    <location>
        <begin position="756"/>
        <end position="797"/>
    </location>
</feature>
<dbReference type="Gene3D" id="3.40.50.300">
    <property type="entry name" value="P-loop containing nucleotide triphosphate hydrolases"/>
    <property type="match status" value="1"/>
</dbReference>
<dbReference type="SUPFAM" id="SSF50978">
    <property type="entry name" value="WD40 repeat-like"/>
    <property type="match status" value="1"/>
</dbReference>
<feature type="domain" description="NACHT" evidence="4">
    <location>
        <begin position="70"/>
        <end position="229"/>
    </location>
</feature>
<protein>
    <submittedName>
        <fullName evidence="5">WD40 repeat-like protein</fullName>
    </submittedName>
</protein>
<keyword evidence="1 3" id="KW-0853">WD repeat</keyword>
<dbReference type="Proteomes" id="UP000078512">
    <property type="component" value="Unassembled WGS sequence"/>
</dbReference>
<dbReference type="STRING" id="1314771.A0A197JL38"/>
<evidence type="ECO:0000256" key="2">
    <source>
        <dbReference type="ARBA" id="ARBA00022737"/>
    </source>
</evidence>
<dbReference type="Pfam" id="PF00400">
    <property type="entry name" value="WD40"/>
    <property type="match status" value="11"/>
</dbReference>
<gene>
    <name evidence="5" type="ORF">K457DRAFT_741915</name>
</gene>
<organism evidence="5 6">
    <name type="scientific">Linnemannia elongata AG-77</name>
    <dbReference type="NCBI Taxonomy" id="1314771"/>
    <lineage>
        <taxon>Eukaryota</taxon>
        <taxon>Fungi</taxon>
        <taxon>Fungi incertae sedis</taxon>
        <taxon>Mucoromycota</taxon>
        <taxon>Mortierellomycotina</taxon>
        <taxon>Mortierellomycetes</taxon>
        <taxon>Mortierellales</taxon>
        <taxon>Mortierellaceae</taxon>
        <taxon>Linnemannia</taxon>
    </lineage>
</organism>
<feature type="repeat" description="WD" evidence="3">
    <location>
        <begin position="966"/>
        <end position="1007"/>
    </location>
</feature>
<dbReference type="PRINTS" id="PR00320">
    <property type="entry name" value="GPROTEINBRPT"/>
</dbReference>
<dbReference type="PANTHER" id="PTHR22847:SF637">
    <property type="entry name" value="WD REPEAT DOMAIN 5B"/>
    <property type="match status" value="1"/>
</dbReference>
<evidence type="ECO:0000313" key="5">
    <source>
        <dbReference type="EMBL" id="OAQ25865.1"/>
    </source>
</evidence>
<feature type="repeat" description="WD" evidence="3">
    <location>
        <begin position="674"/>
        <end position="710"/>
    </location>
</feature>
<accession>A0A197JL38</accession>
<reference evidence="5 6" key="1">
    <citation type="submission" date="2016-05" db="EMBL/GenBank/DDBJ databases">
        <title>Genome sequencing reveals origins of a unique bacterial endosymbiosis in the earliest lineages of terrestrial Fungi.</title>
        <authorList>
            <consortium name="DOE Joint Genome Institute"/>
            <person name="Uehling J."/>
            <person name="Gryganskyi A."/>
            <person name="Hameed K."/>
            <person name="Tschaplinski T."/>
            <person name="Misztal P."/>
            <person name="Wu S."/>
            <person name="Desiro A."/>
            <person name="Vande Pol N."/>
            <person name="Du Z.-Y."/>
            <person name="Zienkiewicz A."/>
            <person name="Zienkiewicz K."/>
            <person name="Morin E."/>
            <person name="Tisserant E."/>
            <person name="Splivallo R."/>
            <person name="Hainaut M."/>
            <person name="Henrissat B."/>
            <person name="Ohm R."/>
            <person name="Kuo A."/>
            <person name="Yan J."/>
            <person name="Lipzen A."/>
            <person name="Nolan M."/>
            <person name="Labutti K."/>
            <person name="Barry K."/>
            <person name="Goldstein A."/>
            <person name="Labbe J."/>
            <person name="Schadt C."/>
            <person name="Tuskan G."/>
            <person name="Grigoriev I."/>
            <person name="Martin F."/>
            <person name="Vilgalys R."/>
            <person name="Bonito G."/>
        </authorList>
    </citation>
    <scope>NUCLEOTIDE SEQUENCE [LARGE SCALE GENOMIC DNA]</scope>
    <source>
        <strain evidence="5 6">AG-77</strain>
    </source>
</reference>
<dbReference type="PANTHER" id="PTHR22847">
    <property type="entry name" value="WD40 REPEAT PROTEIN"/>
    <property type="match status" value="1"/>
</dbReference>
<dbReference type="InterPro" id="IPR015943">
    <property type="entry name" value="WD40/YVTN_repeat-like_dom_sf"/>
</dbReference>
<evidence type="ECO:0000256" key="1">
    <source>
        <dbReference type="ARBA" id="ARBA00022574"/>
    </source>
</evidence>
<dbReference type="SMART" id="SM00320">
    <property type="entry name" value="WD40"/>
    <property type="match status" value="13"/>
</dbReference>
<feature type="repeat" description="WD" evidence="3">
    <location>
        <begin position="632"/>
        <end position="673"/>
    </location>
</feature>
<dbReference type="InterPro" id="IPR001646">
    <property type="entry name" value="5peptide_repeat"/>
</dbReference>
<name>A0A197JL38_9FUNG</name>
<dbReference type="PROSITE" id="PS00678">
    <property type="entry name" value="WD_REPEATS_1"/>
    <property type="match status" value="2"/>
</dbReference>
<dbReference type="EMBL" id="KV442073">
    <property type="protein sequence ID" value="OAQ25865.1"/>
    <property type="molecule type" value="Genomic_DNA"/>
</dbReference>
<dbReference type="PROSITE" id="PS50294">
    <property type="entry name" value="WD_REPEATS_REGION"/>
    <property type="match status" value="7"/>
</dbReference>
<evidence type="ECO:0000256" key="3">
    <source>
        <dbReference type="PROSITE-ProRule" id="PRU00221"/>
    </source>
</evidence>
<evidence type="ECO:0000313" key="6">
    <source>
        <dbReference type="Proteomes" id="UP000078512"/>
    </source>
</evidence>
<dbReference type="InterPro" id="IPR036322">
    <property type="entry name" value="WD40_repeat_dom_sf"/>
</dbReference>
<dbReference type="Pfam" id="PF00805">
    <property type="entry name" value="Pentapeptide"/>
    <property type="match status" value="1"/>
</dbReference>
<dbReference type="OrthoDB" id="538223at2759"/>
<dbReference type="Pfam" id="PF05729">
    <property type="entry name" value="NACHT"/>
    <property type="match status" value="1"/>
</dbReference>
<dbReference type="CDD" id="cd00200">
    <property type="entry name" value="WD40"/>
    <property type="match status" value="2"/>
</dbReference>
<dbReference type="PROSITE" id="PS00675">
    <property type="entry name" value="SIGMA54_INTERACT_1"/>
    <property type="match status" value="1"/>
</dbReference>
<keyword evidence="6" id="KW-1185">Reference proteome</keyword>
<sequence>MSISSWPQNLVQEVPNFEHTLQALRQQRINDYRQPVYIPPMAKPSLQASDDKLSSLMNGVKDFLAGDRQVILILGDSGAGKSTFNRHLECELWQEYKAGGRIPLFINLPALERPEKELIAEQLRTWDFSDDDILELKQQRKFILICDGYDESQLTSNLHTTNLLNQSGQWNAKLLISCRTQYLGPDYRDRFVPTADGMYHHAANDLFQEAVISPFSKSQIEDYVERYVPLEPRTWIKEDYMDKLATIPNLMDLVKNPFLLTLALESLPRVVQNSTNISSIHITRVELYDIFVEHWLGVNKRRLQSQKLNVDEQKAFEELKDDGFERNGIEFQQRLASAFFQEQDGKPVVDYSHRRDKTSWKVAFFGPEPDTSLLRVTSLLSRAGNQHRFVHRSVLEYFYSCTICGSADDKHEYALQDHTSAARSITDHPLSRKNLITEPSIAQFLAERVTLNPDFKQGLLAIIEQSKTDVRAALASANAISILVKAGVRFNGSDLKGIQIPGADLSGGQFDSVQFQGADLTGVNLSRSWIRQADFSSVQMEGVHFEELPYLGETTMVYSCGFSPAGEAFAAGLDNGDINSTATWTRVHTLRGHEGQVSSLAYSLTSHRFVSGGKDKTVRLWDCKAGLMELMLSGHTERVAAVAFSPCADKVASASDDKSVRLWDALTGTVMFIFDGHTSRVTSIAFSPNGQHIASSSYCGSILIIDTQTGCGNLALGGRGYTCIAFSPDGQRIVSGEQLGHLQLWSVDSGNSESSWDGHSGGVTDVKFSPDGQLIASCSPDSTVKLWSAQTRMIISVFTGHSSVVYKLAFSTSTSQLASCSADSTIRLWDINSAGTRTDAYQRSKAVRSVAYSSDGCLLVSGHENGAIQQYDATTGELGQVFQPGSSRVFSVAFSTDGLHIATTGFARFSSVVNARTGSIDFALFGHSDLVRTVVFSSCGQWITTGSKDKTVQLWDARSGRLDRTLVGHTDDVTTVAFSLTGDHVMSFSRNGEFRVWETDSGVSRIVTTIQDNRIAAVACSANGVHVASGDSRGNIRLWDEQKKQLRHVAEHPPFFHCLAFSSCGRWITAGGVRRVSVWKDVMDGTSEVWECMAILDDLLGVVNSVSWSPQALKFVTVTRDGTFRVWQVVEWSGAFSVQLAWSVAPAVLAASETVIVGAVGLSPTNLKYLKQRGAIDGT</sequence>
<dbReference type="PROSITE" id="PS50082">
    <property type="entry name" value="WD_REPEATS_2"/>
    <property type="match status" value="9"/>
</dbReference>
<dbReference type="SUPFAM" id="SSF52540">
    <property type="entry name" value="P-loop containing nucleoside triphosphate hydrolases"/>
    <property type="match status" value="1"/>
</dbReference>
<feature type="repeat" description="WD" evidence="3">
    <location>
        <begin position="722"/>
        <end position="755"/>
    </location>
</feature>
<dbReference type="InterPro" id="IPR019775">
    <property type="entry name" value="WD40_repeat_CS"/>
</dbReference>
<proteinExistence type="predicted"/>
<dbReference type="SUPFAM" id="SSF141571">
    <property type="entry name" value="Pentapeptide repeat-like"/>
    <property type="match status" value="1"/>
</dbReference>